<comment type="caution">
    <text evidence="1">The sequence shown here is derived from an EMBL/GenBank/DDBJ whole genome shotgun (WGS) entry which is preliminary data.</text>
</comment>
<proteinExistence type="predicted"/>
<evidence type="ECO:0000313" key="2">
    <source>
        <dbReference type="Proteomes" id="UP000620596"/>
    </source>
</evidence>
<reference evidence="1" key="1">
    <citation type="journal article" date="2014" name="Int. J. Syst. Evol. Microbiol.">
        <title>Complete genome sequence of Corynebacterium casei LMG S-19264T (=DSM 44701T), isolated from a smear-ripened cheese.</title>
        <authorList>
            <consortium name="US DOE Joint Genome Institute (JGI-PGF)"/>
            <person name="Walter F."/>
            <person name="Albersmeier A."/>
            <person name="Kalinowski J."/>
            <person name="Ruckert C."/>
        </authorList>
    </citation>
    <scope>NUCLEOTIDE SEQUENCE</scope>
    <source>
        <strain evidence="1">CGMCC 1.15322</strain>
    </source>
</reference>
<reference evidence="1" key="2">
    <citation type="submission" date="2020-09" db="EMBL/GenBank/DDBJ databases">
        <authorList>
            <person name="Sun Q."/>
            <person name="Zhou Y."/>
        </authorList>
    </citation>
    <scope>NUCLEOTIDE SEQUENCE</scope>
    <source>
        <strain evidence="1">CGMCC 1.15322</strain>
    </source>
</reference>
<dbReference type="InterPro" id="IPR006311">
    <property type="entry name" value="TAT_signal"/>
</dbReference>
<organism evidence="1 2">
    <name type="scientific">Polaromonas eurypsychrophila</name>
    <dbReference type="NCBI Taxonomy" id="1614635"/>
    <lineage>
        <taxon>Bacteria</taxon>
        <taxon>Pseudomonadati</taxon>
        <taxon>Pseudomonadota</taxon>
        <taxon>Betaproteobacteria</taxon>
        <taxon>Burkholderiales</taxon>
        <taxon>Comamonadaceae</taxon>
        <taxon>Polaromonas</taxon>
    </lineage>
</organism>
<gene>
    <name evidence="1" type="ORF">GCM10011496_32070</name>
</gene>
<dbReference type="Proteomes" id="UP000620596">
    <property type="component" value="Unassembled WGS sequence"/>
</dbReference>
<dbReference type="AlphaFoldDB" id="A0A916SNX0"/>
<evidence type="ECO:0000313" key="1">
    <source>
        <dbReference type="EMBL" id="GGB08778.1"/>
    </source>
</evidence>
<protein>
    <submittedName>
        <fullName evidence="1">Uncharacterized protein</fullName>
    </submittedName>
</protein>
<name>A0A916SNX0_9BURK</name>
<dbReference type="PROSITE" id="PS51318">
    <property type="entry name" value="TAT"/>
    <property type="match status" value="1"/>
</dbReference>
<accession>A0A916SNX0</accession>
<keyword evidence="2" id="KW-1185">Reference proteome</keyword>
<dbReference type="RefSeq" id="WP_188709526.1">
    <property type="nucleotide sequence ID" value="NZ_BMIG01000014.1"/>
</dbReference>
<dbReference type="PROSITE" id="PS51257">
    <property type="entry name" value="PROKAR_LIPOPROTEIN"/>
    <property type="match status" value="1"/>
</dbReference>
<dbReference type="EMBL" id="BMIG01000014">
    <property type="protein sequence ID" value="GGB08778.1"/>
    <property type="molecule type" value="Genomic_DNA"/>
</dbReference>
<sequence length="175" mass="18599">MSDPSPRRFWLLALLSAGVGAIVSACKSAPEPAAPAAAAPLPPAPPPSAVIGPIAGPSGSARNSAASTPRLYRESGATHLYGLNAERIYKGRMPPLLYAVGVINVEINQVGIVTKLDWMRAPRHAPEVIAEIERTIKAASPFPAPVRMGKVVYTDTWLWHKSGKFQLDTLTEGQN</sequence>